<evidence type="ECO:0008006" key="5">
    <source>
        <dbReference type="Google" id="ProtNLM"/>
    </source>
</evidence>
<protein>
    <recommendedName>
        <fullName evidence="5">DUF3426 domain-containing protein</fullName>
    </recommendedName>
</protein>
<sequence>MQPTDTGRAALLGTTPAPVDGLDDAFAPAPSGNALLTDVPPADEAQEFIVTLGKVGAPAGNVTREVVDVGSVADVPAVSVARPTARPEDVGIPQSRPPSRALKVTALVANLVVAAVLLVALGAVGRVYLREGRVDFSVLSPEHLRTLVFPSARPLVAVDVSNALYETREGRSLFIIRGEAENRTDSATRVRVRAALYDGSQRVRSAEALAGALPTPEDLYAVGNSESAAALSQRLDAAATPVAPGGKVPFLVMFHEYPADLGSFRLEVTLEPVSSAQAEAGRTE</sequence>
<keyword evidence="2" id="KW-0812">Transmembrane</keyword>
<dbReference type="Proteomes" id="UP000518300">
    <property type="component" value="Unassembled WGS sequence"/>
</dbReference>
<keyword evidence="2" id="KW-0472">Membrane</keyword>
<evidence type="ECO:0000313" key="4">
    <source>
        <dbReference type="Proteomes" id="UP000518300"/>
    </source>
</evidence>
<name>A0A848L7J6_9BACT</name>
<reference evidence="3 4" key="1">
    <citation type="submission" date="2020-04" db="EMBL/GenBank/DDBJ databases">
        <title>Draft genome of Pyxidicoccus fallax type strain.</title>
        <authorList>
            <person name="Whitworth D.E."/>
        </authorList>
    </citation>
    <scope>NUCLEOTIDE SEQUENCE [LARGE SCALE GENOMIC DNA]</scope>
    <source>
        <strain evidence="3 4">DSM 14698</strain>
    </source>
</reference>
<evidence type="ECO:0000256" key="2">
    <source>
        <dbReference type="SAM" id="Phobius"/>
    </source>
</evidence>
<keyword evidence="2" id="KW-1133">Transmembrane helix</keyword>
<dbReference type="AlphaFoldDB" id="A0A848L7J6"/>
<proteinExistence type="predicted"/>
<organism evidence="3 4">
    <name type="scientific">Pyxidicoccus fallax</name>
    <dbReference type="NCBI Taxonomy" id="394095"/>
    <lineage>
        <taxon>Bacteria</taxon>
        <taxon>Pseudomonadati</taxon>
        <taxon>Myxococcota</taxon>
        <taxon>Myxococcia</taxon>
        <taxon>Myxococcales</taxon>
        <taxon>Cystobacterineae</taxon>
        <taxon>Myxococcaceae</taxon>
        <taxon>Pyxidicoccus</taxon>
    </lineage>
</organism>
<evidence type="ECO:0000313" key="3">
    <source>
        <dbReference type="EMBL" id="NMO14749.1"/>
    </source>
</evidence>
<dbReference type="EMBL" id="JABBJJ010000024">
    <property type="protein sequence ID" value="NMO14749.1"/>
    <property type="molecule type" value="Genomic_DNA"/>
</dbReference>
<gene>
    <name evidence="3" type="ORF">HG543_07735</name>
</gene>
<feature type="region of interest" description="Disordered" evidence="1">
    <location>
        <begin position="1"/>
        <end position="20"/>
    </location>
</feature>
<accession>A0A848L7J6</accession>
<keyword evidence="4" id="KW-1185">Reference proteome</keyword>
<feature type="transmembrane region" description="Helical" evidence="2">
    <location>
        <begin position="104"/>
        <end position="129"/>
    </location>
</feature>
<evidence type="ECO:0000256" key="1">
    <source>
        <dbReference type="SAM" id="MobiDB-lite"/>
    </source>
</evidence>
<comment type="caution">
    <text evidence="3">The sequence shown here is derived from an EMBL/GenBank/DDBJ whole genome shotgun (WGS) entry which is preliminary data.</text>
</comment>